<feature type="domain" description="Protein kinase" evidence="5">
    <location>
        <begin position="1"/>
        <end position="303"/>
    </location>
</feature>
<feature type="repeat" description="ANK" evidence="3">
    <location>
        <begin position="345"/>
        <end position="377"/>
    </location>
</feature>
<dbReference type="OrthoDB" id="341259at2759"/>
<dbReference type="EMBL" id="JABFAI010000257">
    <property type="protein sequence ID" value="KAF4948637.1"/>
    <property type="molecule type" value="Genomic_DNA"/>
</dbReference>
<dbReference type="SMART" id="SM00220">
    <property type="entry name" value="S_TKc"/>
    <property type="match status" value="1"/>
</dbReference>
<dbReference type="Pfam" id="PF00069">
    <property type="entry name" value="Pkinase"/>
    <property type="match status" value="2"/>
</dbReference>
<proteinExistence type="predicted"/>
<dbReference type="InterPro" id="IPR011990">
    <property type="entry name" value="TPR-like_helical_dom_sf"/>
</dbReference>
<dbReference type="SUPFAM" id="SSF56112">
    <property type="entry name" value="Protein kinase-like (PK-like)"/>
    <property type="match status" value="2"/>
</dbReference>
<dbReference type="Gene3D" id="1.25.40.10">
    <property type="entry name" value="Tetratricopeptide repeat domain"/>
    <property type="match status" value="3"/>
</dbReference>
<dbReference type="PROSITE" id="PS50011">
    <property type="entry name" value="PROTEIN_KINASE_DOM"/>
    <property type="match status" value="2"/>
</dbReference>
<dbReference type="Pfam" id="PF13637">
    <property type="entry name" value="Ank_4"/>
    <property type="match status" value="1"/>
</dbReference>
<dbReference type="GO" id="GO:0005524">
    <property type="term" value="F:ATP binding"/>
    <property type="evidence" value="ECO:0007669"/>
    <property type="project" value="UniProtKB-UniRule"/>
</dbReference>
<dbReference type="InterPro" id="IPR017441">
    <property type="entry name" value="Protein_kinase_ATP_BS"/>
</dbReference>
<accession>A0A8H4SZH1</accession>
<keyword evidence="2 4" id="KW-0067">ATP-binding</keyword>
<gene>
    <name evidence="6" type="ORF">FGADI_9541</name>
</gene>
<dbReference type="InterPro" id="IPR008271">
    <property type="entry name" value="Ser/Thr_kinase_AS"/>
</dbReference>
<dbReference type="PROSITE" id="PS00108">
    <property type="entry name" value="PROTEIN_KINASE_ST"/>
    <property type="match status" value="2"/>
</dbReference>
<keyword evidence="7" id="KW-1185">Reference proteome</keyword>
<dbReference type="PROSITE" id="PS50297">
    <property type="entry name" value="ANK_REP_REGION"/>
    <property type="match status" value="4"/>
</dbReference>
<sequence>MAADLPDFISDPHVYKLGDKLPFDHPQWGRENVIVDYPTGTLEGHGSVEFARKAFKVASSLDNADLVNDKAKFKNELKVLGHAQSHHVIRILEAYFFESGPDDEEESYAAIVMDKAQDFDKVVHGHKIGKAQVYEWFGCLARALAHIHEIGIRHRDIKPQNILVKEKKVLLADFGISKMVLGKTLSTTTPGNPRAATLDFCAPEVQYGSSRSYSADVFSLGVVFLEMLAALREGGRADLQDTKSDQTKSSYAENLSATHRLIDKWKEERDSNFKYLQLCQSMLDADHGRRPDAVMVLDSISSIQVPNPVEPPCECSAPSKTDRDQLLQYCKTGKTEPPPLEHLKATKGAIQQASKYGHDTVITLLLNAGFDINLQDYSGQTALHCAAGYGKLKAVKLLLEERAKPDLQDLDGRTALHYAAGHGDTEIVRTLLNADSINSKDTKHRTALHFAAARGHLDIVNMLLCFQPQENKYYINSKDIEGWTPLHLAAGYGSLQVVQSLLNGGARSGLKASDKKWTALHCAVYGLQEPGEYDAIIRRLMGSTKAKFCLDLACRSEECECEQNGRKRTICQWVDQQLDRGIGYGRSKPLESAKGNGNILAGFHPDFISFVTIAQYHHIDIWPMSWDDKLNKLGSGATGDVKQSMVDLKAHFALKRFESHRATRQHDSSSITSSTLSENEALFTALISDSVILRQPQIEEHAHIVGIQGIAFEVEGGCQGLPGIWPMLIMEKAQEGDLARYLASERGREASLSARLEFLDIVHGDIKPQNILVYRHGDKVTAKVTDFSYSCLGKSGNDIVHLPRSRPWHAPEYSHEGFKICDAKLMDIYSFGMVCFWVLFPQNFREIVNCQHSEGMEEALLNIQTTAEQLATGAELLEPSRRDFLARFFRVTLCQAPQGRNQNWQELVQLLGQELWKPADEDILVDGTSGLKLSDYRATPDEIEDPQKRRGLINRILSSLRLTGTDYDTMQQFFDSPIFADKQLPESTLAKVVEGLGLFAVSSPVKDGQMNAELTHNCINTRATGSCEQCASSASFELAFCYTLGFGVHSNDTETQEWLSKSGASPSKLNGRLERLKKLTISDIEYTTHLESGTRGFFSFDVWARYGSGNFDSAEAHLSREIHDLEKHLGTDNWQIFDLKAELIHLLSAQKKTDEATKMCEALKACMQEKHGTSHPLHVRAELFLADFYREQNRWDEAENLLLEAKNILVELAPEHQLTIHACEELASIFAERGKAREAEKEFAQVLKVVKETLHADHQFASRMTERYADFLEKQGEVTEAGELRNQQIRESDAARKVAQLFTEHNRGRESMLEGKLDQAEEILSNVKQKAEMRAKSEALDADKFKFKRAAMMATRNLALVVRRQGRFAEAETLQRELKKRIEMEAGQPDRETLNVTFDLARTLQMQMNWVEAEEMQLIVKGGRSALLGPTHEDTVNASKNLVEIYRKQNKEHEAENEMKTVRSACEERLGLCHRDTLKAIRELATMYLLSGKLELAEEELVTVVSISLGIFGPYTEETLSAKSNLGLVYIAQGRLAKAEELLKGTLEDMRKHLGHEHQFTTKTIEHLARVYGQQGKIQEKNELTGCAWLPGPQQQIHFRPLSEDEQIQIALELSLQTQHKASESRIEDNEDTDLQRAIAISLEKEDEEPIPRDTH</sequence>
<dbReference type="PANTHER" id="PTHR24184">
    <property type="entry name" value="SI:CH211-189E2.2"/>
    <property type="match status" value="1"/>
</dbReference>
<evidence type="ECO:0000256" key="3">
    <source>
        <dbReference type="PROSITE-ProRule" id="PRU00023"/>
    </source>
</evidence>
<evidence type="ECO:0000313" key="6">
    <source>
        <dbReference type="EMBL" id="KAF4948637.1"/>
    </source>
</evidence>
<dbReference type="Gene3D" id="1.25.40.20">
    <property type="entry name" value="Ankyrin repeat-containing domain"/>
    <property type="match status" value="3"/>
</dbReference>
<dbReference type="InterPro" id="IPR003903">
    <property type="entry name" value="UIM_dom"/>
</dbReference>
<dbReference type="Pfam" id="PF12796">
    <property type="entry name" value="Ank_2"/>
    <property type="match status" value="2"/>
</dbReference>
<feature type="repeat" description="ANK" evidence="3">
    <location>
        <begin position="378"/>
        <end position="410"/>
    </location>
</feature>
<dbReference type="Pfam" id="PF13424">
    <property type="entry name" value="TPR_12"/>
    <property type="match status" value="2"/>
</dbReference>
<evidence type="ECO:0000313" key="7">
    <source>
        <dbReference type="Proteomes" id="UP000604273"/>
    </source>
</evidence>
<dbReference type="InterPro" id="IPR002110">
    <property type="entry name" value="Ankyrin_rpt"/>
</dbReference>
<keyword evidence="3" id="KW-0040">ANK repeat</keyword>
<dbReference type="GO" id="GO:0004672">
    <property type="term" value="F:protein kinase activity"/>
    <property type="evidence" value="ECO:0007669"/>
    <property type="project" value="InterPro"/>
</dbReference>
<evidence type="ECO:0000259" key="5">
    <source>
        <dbReference type="PROSITE" id="PS50011"/>
    </source>
</evidence>
<feature type="domain" description="Protein kinase" evidence="5">
    <location>
        <begin position="627"/>
        <end position="916"/>
    </location>
</feature>
<dbReference type="SUPFAM" id="SSF48452">
    <property type="entry name" value="TPR-like"/>
    <property type="match status" value="3"/>
</dbReference>
<reference evidence="6" key="1">
    <citation type="journal article" date="2020" name="BMC Genomics">
        <title>Correction to: Identification and distribution of gene clusters required for synthesis of sphingolipid metabolism inhibitors in diverse species of the filamentous fungus Fusarium.</title>
        <authorList>
            <person name="Kim H.S."/>
            <person name="Lohmar J.M."/>
            <person name="Busman M."/>
            <person name="Brown D.W."/>
            <person name="Naumann T.A."/>
            <person name="Divon H.H."/>
            <person name="Lysoe E."/>
            <person name="Uhlig S."/>
            <person name="Proctor R.H."/>
        </authorList>
    </citation>
    <scope>NUCLEOTIDE SEQUENCE</scope>
    <source>
        <strain evidence="6">NRRL 45417</strain>
    </source>
</reference>
<dbReference type="Pfam" id="PF13374">
    <property type="entry name" value="TPR_10"/>
    <property type="match status" value="1"/>
</dbReference>
<dbReference type="CDD" id="cd00180">
    <property type="entry name" value="PKc"/>
    <property type="match status" value="1"/>
</dbReference>
<name>A0A8H4SZH1_9HYPO</name>
<dbReference type="SMART" id="SM00248">
    <property type="entry name" value="ANK"/>
    <property type="match status" value="6"/>
</dbReference>
<dbReference type="PROSITE" id="PS50330">
    <property type="entry name" value="UIM"/>
    <property type="match status" value="1"/>
</dbReference>
<dbReference type="Gene3D" id="1.10.510.10">
    <property type="entry name" value="Transferase(Phosphotransferase) domain 1"/>
    <property type="match status" value="2"/>
</dbReference>
<dbReference type="PROSITE" id="PS00107">
    <property type="entry name" value="PROTEIN_KINASE_ATP"/>
    <property type="match status" value="1"/>
</dbReference>
<dbReference type="SUPFAM" id="SSF48403">
    <property type="entry name" value="Ankyrin repeat"/>
    <property type="match status" value="1"/>
</dbReference>
<evidence type="ECO:0000256" key="4">
    <source>
        <dbReference type="PROSITE-ProRule" id="PRU10141"/>
    </source>
</evidence>
<comment type="caution">
    <text evidence="6">The sequence shown here is derived from an EMBL/GenBank/DDBJ whole genome shotgun (WGS) entry which is preliminary data.</text>
</comment>
<organism evidence="6 7">
    <name type="scientific">Fusarium gaditjirri</name>
    <dbReference type="NCBI Taxonomy" id="282569"/>
    <lineage>
        <taxon>Eukaryota</taxon>
        <taxon>Fungi</taxon>
        <taxon>Dikarya</taxon>
        <taxon>Ascomycota</taxon>
        <taxon>Pezizomycotina</taxon>
        <taxon>Sordariomycetes</taxon>
        <taxon>Hypocreomycetidae</taxon>
        <taxon>Hypocreales</taxon>
        <taxon>Nectriaceae</taxon>
        <taxon>Fusarium</taxon>
        <taxon>Fusarium nisikadoi species complex</taxon>
    </lineage>
</organism>
<dbReference type="Pfam" id="PF23625">
    <property type="entry name" value="UIM_2"/>
    <property type="match status" value="2"/>
</dbReference>
<evidence type="ECO:0000256" key="1">
    <source>
        <dbReference type="ARBA" id="ARBA00022741"/>
    </source>
</evidence>
<dbReference type="Proteomes" id="UP000604273">
    <property type="component" value="Unassembled WGS sequence"/>
</dbReference>
<reference evidence="6" key="2">
    <citation type="submission" date="2020-05" db="EMBL/GenBank/DDBJ databases">
        <authorList>
            <person name="Kim H.-S."/>
            <person name="Proctor R.H."/>
            <person name="Brown D.W."/>
        </authorList>
    </citation>
    <scope>NUCLEOTIDE SEQUENCE</scope>
    <source>
        <strain evidence="6">NRRL 45417</strain>
    </source>
</reference>
<dbReference type="InterPro" id="IPR000719">
    <property type="entry name" value="Prot_kinase_dom"/>
</dbReference>
<dbReference type="SMART" id="SM00726">
    <property type="entry name" value="UIM"/>
    <property type="match status" value="2"/>
</dbReference>
<evidence type="ECO:0000256" key="2">
    <source>
        <dbReference type="ARBA" id="ARBA00022840"/>
    </source>
</evidence>
<feature type="binding site" evidence="4">
    <location>
        <position position="655"/>
    </location>
    <ligand>
        <name>ATP</name>
        <dbReference type="ChEBI" id="CHEBI:30616"/>
    </ligand>
</feature>
<feature type="repeat" description="ANK" evidence="3">
    <location>
        <begin position="411"/>
        <end position="433"/>
    </location>
</feature>
<keyword evidence="1 4" id="KW-0547">Nucleotide-binding</keyword>
<feature type="repeat" description="ANK" evidence="3">
    <location>
        <begin position="481"/>
        <end position="513"/>
    </location>
</feature>
<dbReference type="PANTHER" id="PTHR24184:SF11">
    <property type="entry name" value="ANKYRIN REPEAT AND SOCS BOX CONTAINING 3"/>
    <property type="match status" value="1"/>
</dbReference>
<dbReference type="PROSITE" id="PS50088">
    <property type="entry name" value="ANK_REPEAT"/>
    <property type="match status" value="5"/>
</dbReference>
<feature type="repeat" description="ANK" evidence="3">
    <location>
        <begin position="443"/>
        <end position="464"/>
    </location>
</feature>
<protein>
    <recommendedName>
        <fullName evidence="5">Protein kinase domain-containing protein</fullName>
    </recommendedName>
</protein>
<dbReference type="InterPro" id="IPR011009">
    <property type="entry name" value="Kinase-like_dom_sf"/>
</dbReference>
<dbReference type="InterPro" id="IPR036770">
    <property type="entry name" value="Ankyrin_rpt-contain_sf"/>
</dbReference>